<sequence>MVRKIVRRVVPTVAAIAVVALTLSLGNWQTRRAQEKQLLQQQREAADRSAPARVPPVLLADADVQALEGRRASVTGELLADRSVYIDNRTHGGIAGFHLVTPIKIAGSGGQGARPVHVLVLRGWIARDPHERTRLPVAPAPAGPVTVTGIAQRELAQALELAASAPPGPEQRIWQNLTVAGYRRWSGLDLQPMLIRQTEPARGPEGDFDDGLVRDWPRPGLDVDKHRGYAFQWYALAAATAALWIWFVVWRPLRRRAGAAGRGN</sequence>
<dbReference type="GO" id="GO:0005886">
    <property type="term" value="C:plasma membrane"/>
    <property type="evidence" value="ECO:0007669"/>
    <property type="project" value="UniProtKB-SubCell"/>
</dbReference>
<comment type="subcellular location">
    <subcellularLocation>
        <location evidence="6">Cell membrane</location>
        <topology evidence="6">Multi-pass membrane protein</topology>
    </subcellularLocation>
    <subcellularLocation>
        <location evidence="1">Membrane</location>
    </subcellularLocation>
</comment>
<protein>
    <recommendedName>
        <fullName evidence="6">SURF1-like protein</fullName>
    </recommendedName>
</protein>
<proteinExistence type="inferred from homology"/>
<evidence type="ECO:0000256" key="5">
    <source>
        <dbReference type="ARBA" id="ARBA00023136"/>
    </source>
</evidence>
<feature type="transmembrane region" description="Helical" evidence="6">
    <location>
        <begin position="231"/>
        <end position="250"/>
    </location>
</feature>
<dbReference type="CDD" id="cd06662">
    <property type="entry name" value="SURF1"/>
    <property type="match status" value="1"/>
</dbReference>
<keyword evidence="6" id="KW-1003">Cell membrane</keyword>
<keyword evidence="5 6" id="KW-0472">Membrane</keyword>
<keyword evidence="4 6" id="KW-1133">Transmembrane helix</keyword>
<dbReference type="OrthoDB" id="9789940at2"/>
<dbReference type="Pfam" id="PF02104">
    <property type="entry name" value="SURF1"/>
    <property type="match status" value="1"/>
</dbReference>
<dbReference type="PANTHER" id="PTHR23427">
    <property type="entry name" value="SURFEIT LOCUS PROTEIN"/>
    <property type="match status" value="1"/>
</dbReference>
<comment type="caution">
    <text evidence="6">Lacks conserved residue(s) required for the propagation of feature annotation.</text>
</comment>
<comment type="similarity">
    <text evidence="2 6">Belongs to the SURF1 family.</text>
</comment>
<evidence type="ECO:0000313" key="8">
    <source>
        <dbReference type="Proteomes" id="UP000321548"/>
    </source>
</evidence>
<name>A0A5C8NW93_9BURK</name>
<evidence type="ECO:0000256" key="3">
    <source>
        <dbReference type="ARBA" id="ARBA00022692"/>
    </source>
</evidence>
<keyword evidence="3 6" id="KW-0812">Transmembrane</keyword>
<dbReference type="InterPro" id="IPR045214">
    <property type="entry name" value="Surf1/Surf4"/>
</dbReference>
<keyword evidence="8" id="KW-1185">Reference proteome</keyword>
<dbReference type="InterPro" id="IPR002994">
    <property type="entry name" value="Surf1/Shy1"/>
</dbReference>
<organism evidence="7 8">
    <name type="scientific">Zeimonas arvi</name>
    <dbReference type="NCBI Taxonomy" id="2498847"/>
    <lineage>
        <taxon>Bacteria</taxon>
        <taxon>Pseudomonadati</taxon>
        <taxon>Pseudomonadota</taxon>
        <taxon>Betaproteobacteria</taxon>
        <taxon>Burkholderiales</taxon>
        <taxon>Burkholderiaceae</taxon>
        <taxon>Zeimonas</taxon>
    </lineage>
</organism>
<dbReference type="AlphaFoldDB" id="A0A5C8NW93"/>
<gene>
    <name evidence="7" type="ORF">FHP08_11565</name>
</gene>
<evidence type="ECO:0000256" key="1">
    <source>
        <dbReference type="ARBA" id="ARBA00004370"/>
    </source>
</evidence>
<reference evidence="7 8" key="1">
    <citation type="submission" date="2019-06" db="EMBL/GenBank/DDBJ databases">
        <title>Quisquiliibacterium sp. nov., isolated from a maize field.</title>
        <authorList>
            <person name="Lin S.-Y."/>
            <person name="Tsai C.-F."/>
            <person name="Young C.-C."/>
        </authorList>
    </citation>
    <scope>NUCLEOTIDE SEQUENCE [LARGE SCALE GENOMIC DNA]</scope>
    <source>
        <strain evidence="7 8">CC-CFT501</strain>
    </source>
</reference>
<comment type="caution">
    <text evidence="7">The sequence shown here is derived from an EMBL/GenBank/DDBJ whole genome shotgun (WGS) entry which is preliminary data.</text>
</comment>
<dbReference type="PANTHER" id="PTHR23427:SF2">
    <property type="entry name" value="SURFEIT LOCUS PROTEIN 1"/>
    <property type="match status" value="1"/>
</dbReference>
<evidence type="ECO:0000256" key="2">
    <source>
        <dbReference type="ARBA" id="ARBA00007165"/>
    </source>
</evidence>
<evidence type="ECO:0000256" key="6">
    <source>
        <dbReference type="RuleBase" id="RU363076"/>
    </source>
</evidence>
<dbReference type="EMBL" id="VDUY01000004">
    <property type="protein sequence ID" value="TXL65413.1"/>
    <property type="molecule type" value="Genomic_DNA"/>
</dbReference>
<evidence type="ECO:0000256" key="4">
    <source>
        <dbReference type="ARBA" id="ARBA00022989"/>
    </source>
</evidence>
<accession>A0A5C8NW93</accession>
<dbReference type="Proteomes" id="UP000321548">
    <property type="component" value="Unassembled WGS sequence"/>
</dbReference>
<dbReference type="PROSITE" id="PS50895">
    <property type="entry name" value="SURF1"/>
    <property type="match status" value="1"/>
</dbReference>
<evidence type="ECO:0000313" key="7">
    <source>
        <dbReference type="EMBL" id="TXL65413.1"/>
    </source>
</evidence>